<reference evidence="1" key="1">
    <citation type="submission" date="2014-11" db="EMBL/GenBank/DDBJ databases">
        <authorList>
            <person name="Amaro Gonzalez C."/>
        </authorList>
    </citation>
    <scope>NUCLEOTIDE SEQUENCE</scope>
</reference>
<proteinExistence type="predicted"/>
<evidence type="ECO:0000313" key="1">
    <source>
        <dbReference type="EMBL" id="JAH74424.1"/>
    </source>
</evidence>
<name>A0A0E9V8I5_ANGAN</name>
<accession>A0A0E9V8I5</accession>
<reference evidence="1" key="2">
    <citation type="journal article" date="2015" name="Fish Shellfish Immunol.">
        <title>Early steps in the European eel (Anguilla anguilla)-Vibrio vulnificus interaction in the gills: Role of the RtxA13 toxin.</title>
        <authorList>
            <person name="Callol A."/>
            <person name="Pajuelo D."/>
            <person name="Ebbesson L."/>
            <person name="Teles M."/>
            <person name="MacKenzie S."/>
            <person name="Amaro C."/>
        </authorList>
    </citation>
    <scope>NUCLEOTIDE SEQUENCE</scope>
</reference>
<organism evidence="1">
    <name type="scientific">Anguilla anguilla</name>
    <name type="common">European freshwater eel</name>
    <name type="synonym">Muraena anguilla</name>
    <dbReference type="NCBI Taxonomy" id="7936"/>
    <lineage>
        <taxon>Eukaryota</taxon>
        <taxon>Metazoa</taxon>
        <taxon>Chordata</taxon>
        <taxon>Craniata</taxon>
        <taxon>Vertebrata</taxon>
        <taxon>Euteleostomi</taxon>
        <taxon>Actinopterygii</taxon>
        <taxon>Neopterygii</taxon>
        <taxon>Teleostei</taxon>
        <taxon>Anguilliformes</taxon>
        <taxon>Anguillidae</taxon>
        <taxon>Anguilla</taxon>
    </lineage>
</organism>
<dbReference type="EMBL" id="GBXM01034153">
    <property type="protein sequence ID" value="JAH74424.1"/>
    <property type="molecule type" value="Transcribed_RNA"/>
</dbReference>
<dbReference type="AlphaFoldDB" id="A0A0E9V8I5"/>
<sequence length="32" mass="3534">MMSWNRSHVLLQMGTDSLNVYAAIHSPKSGSD</sequence>
<protein>
    <submittedName>
        <fullName evidence="1">Uncharacterized protein</fullName>
    </submittedName>
</protein>